<organism evidence="2 3">
    <name type="scientific">Oxalicibacterium faecigallinarum</name>
    <dbReference type="NCBI Taxonomy" id="573741"/>
    <lineage>
        <taxon>Bacteria</taxon>
        <taxon>Pseudomonadati</taxon>
        <taxon>Pseudomonadota</taxon>
        <taxon>Betaproteobacteria</taxon>
        <taxon>Burkholderiales</taxon>
        <taxon>Oxalobacteraceae</taxon>
        <taxon>Oxalicibacterium</taxon>
    </lineage>
</organism>
<dbReference type="Proteomes" id="UP000642180">
    <property type="component" value="Unassembled WGS sequence"/>
</dbReference>
<evidence type="ECO:0000256" key="1">
    <source>
        <dbReference type="SAM" id="Phobius"/>
    </source>
</evidence>
<name>A0A8J3ARC2_9BURK</name>
<feature type="transmembrane region" description="Helical" evidence="1">
    <location>
        <begin position="477"/>
        <end position="498"/>
    </location>
</feature>
<comment type="caution">
    <text evidence="2">The sequence shown here is derived from an EMBL/GenBank/DDBJ whole genome shotgun (WGS) entry which is preliminary data.</text>
</comment>
<dbReference type="RefSeq" id="WP_188380809.1">
    <property type="nucleotide sequence ID" value="NZ_BMDI01000001.1"/>
</dbReference>
<evidence type="ECO:0008006" key="4">
    <source>
        <dbReference type="Google" id="ProtNLM"/>
    </source>
</evidence>
<gene>
    <name evidence="2" type="ORF">GCM10008066_17050</name>
</gene>
<keyword evidence="1" id="KW-0472">Membrane</keyword>
<protein>
    <recommendedName>
        <fullName evidence="4">PepSY domain-containing protein</fullName>
    </recommendedName>
</protein>
<keyword evidence="1" id="KW-1133">Transmembrane helix</keyword>
<feature type="transmembrane region" description="Helical" evidence="1">
    <location>
        <begin position="270"/>
        <end position="291"/>
    </location>
</feature>
<sequence>MQTRLKRWLFLIHRWLGIVACLFFAMWFVSGVVMMYVGYPKLTERERLQHLPALDAQAELLSPSQALHVAGINGVLEELRLANARGGEPVYMATPAAEQTSAQAKARQRNGTVIVDARSGQRLQHVDRALALASAAAYAGPNITTTYIDEIDEDAFSHSRNLDKHRPLHRVQLDDVDNTLLYISGKTGEVVRDATRNERVWNYAGAWIHWLYPFRGNVFNAWWSDIVIGLSIGGIVVALSGTIIGIFRWRFSKPYRSGSHSPYRGGFMRWHHITGLLFALITITWIFSGLMSMNPWRIFDSGAAPLQTSQMHGGPLILSSQDAVPGTLLHAAGSSVKELRWTRTLAQNTVSASDAQGASILLDSHTAQARVIDRQELDAAVTRLLPYPVRGITQLNDYDLYYYARDAHTMLGGTEKPLPVLRVIFDDPQKTWVHVDPRPGAILGKTDEARRINRWLFAMLHSWDWLPLLERRPLWDVLLIALSLGGLVLSVTGIVIGWRRLGIKLR</sequence>
<keyword evidence="1" id="KW-0812">Transmembrane</keyword>
<dbReference type="Pfam" id="PF03929">
    <property type="entry name" value="PepSY_TM"/>
    <property type="match status" value="1"/>
</dbReference>
<dbReference type="PANTHER" id="PTHR34219:SF6">
    <property type="entry name" value="BLR3280 PROTEIN"/>
    <property type="match status" value="1"/>
</dbReference>
<dbReference type="InterPro" id="IPR005625">
    <property type="entry name" value="PepSY-ass_TM"/>
</dbReference>
<evidence type="ECO:0000313" key="2">
    <source>
        <dbReference type="EMBL" id="GGI19032.1"/>
    </source>
</evidence>
<evidence type="ECO:0000313" key="3">
    <source>
        <dbReference type="Proteomes" id="UP000642180"/>
    </source>
</evidence>
<proteinExistence type="predicted"/>
<accession>A0A8J3ARC2</accession>
<dbReference type="AlphaFoldDB" id="A0A8J3ARC2"/>
<reference evidence="3" key="1">
    <citation type="journal article" date="2019" name="Int. J. Syst. Evol. Microbiol.">
        <title>The Global Catalogue of Microorganisms (GCM) 10K type strain sequencing project: providing services to taxonomists for standard genome sequencing and annotation.</title>
        <authorList>
            <consortium name="The Broad Institute Genomics Platform"/>
            <consortium name="The Broad Institute Genome Sequencing Center for Infectious Disease"/>
            <person name="Wu L."/>
            <person name="Ma J."/>
        </authorList>
    </citation>
    <scope>NUCLEOTIDE SEQUENCE [LARGE SCALE GENOMIC DNA]</scope>
    <source>
        <strain evidence="3">CCM 2767</strain>
    </source>
</reference>
<dbReference type="PANTHER" id="PTHR34219">
    <property type="entry name" value="IRON-REGULATED INNER MEMBRANE PROTEIN-RELATED"/>
    <property type="match status" value="1"/>
</dbReference>
<keyword evidence="3" id="KW-1185">Reference proteome</keyword>
<feature type="transmembrane region" description="Helical" evidence="1">
    <location>
        <begin position="226"/>
        <end position="249"/>
    </location>
</feature>
<dbReference type="EMBL" id="BMDI01000001">
    <property type="protein sequence ID" value="GGI19032.1"/>
    <property type="molecule type" value="Genomic_DNA"/>
</dbReference>
<feature type="transmembrane region" description="Helical" evidence="1">
    <location>
        <begin position="12"/>
        <end position="39"/>
    </location>
</feature>